<evidence type="ECO:0000313" key="2">
    <source>
        <dbReference type="Proteomes" id="UP001597413"/>
    </source>
</evidence>
<sequence length="145" mass="14964">MPIYISTPNSIKHMMKAANTAPALLISAAIVLSGCEFSVPVTGMIGKEPAQGSATAKTSGIGTFEASTIDGLTCKGTYDSLTQTPTIWADVTCNDGRTGRLLITRSMDQLSGTATGKLSDGSMGRFVFGNLAFDQAFGSGSATTR</sequence>
<keyword evidence="2" id="KW-1185">Reference proteome</keyword>
<name>A0ABW5ADN2_9RHOB</name>
<protein>
    <recommendedName>
        <fullName evidence="3">Lipoprotein</fullName>
    </recommendedName>
</protein>
<evidence type="ECO:0008006" key="3">
    <source>
        <dbReference type="Google" id="ProtNLM"/>
    </source>
</evidence>
<proteinExistence type="predicted"/>
<reference evidence="2" key="1">
    <citation type="journal article" date="2019" name="Int. J. Syst. Evol. Microbiol.">
        <title>The Global Catalogue of Microorganisms (GCM) 10K type strain sequencing project: providing services to taxonomists for standard genome sequencing and annotation.</title>
        <authorList>
            <consortium name="The Broad Institute Genomics Platform"/>
            <consortium name="The Broad Institute Genome Sequencing Center for Infectious Disease"/>
            <person name="Wu L."/>
            <person name="Ma J."/>
        </authorList>
    </citation>
    <scope>NUCLEOTIDE SEQUENCE [LARGE SCALE GENOMIC DNA]</scope>
    <source>
        <strain evidence="2">CCUG 55131</strain>
    </source>
</reference>
<dbReference type="Proteomes" id="UP001597413">
    <property type="component" value="Unassembled WGS sequence"/>
</dbReference>
<evidence type="ECO:0000313" key="1">
    <source>
        <dbReference type="EMBL" id="MFD2175651.1"/>
    </source>
</evidence>
<dbReference type="EMBL" id="JBHUIX010000017">
    <property type="protein sequence ID" value="MFD2175651.1"/>
    <property type="molecule type" value="Genomic_DNA"/>
</dbReference>
<accession>A0ABW5ADN2</accession>
<dbReference type="RefSeq" id="WP_377392871.1">
    <property type="nucleotide sequence ID" value="NZ_JBHUIX010000017.1"/>
</dbReference>
<gene>
    <name evidence="1" type="ORF">ACFSM0_16275</name>
</gene>
<organism evidence="1 2">
    <name type="scientific">Rhodobacter lacus</name>
    <dbReference type="NCBI Taxonomy" id="1641972"/>
    <lineage>
        <taxon>Bacteria</taxon>
        <taxon>Pseudomonadati</taxon>
        <taxon>Pseudomonadota</taxon>
        <taxon>Alphaproteobacteria</taxon>
        <taxon>Rhodobacterales</taxon>
        <taxon>Rhodobacter group</taxon>
        <taxon>Rhodobacter</taxon>
    </lineage>
</organism>
<comment type="caution">
    <text evidence="1">The sequence shown here is derived from an EMBL/GenBank/DDBJ whole genome shotgun (WGS) entry which is preliminary data.</text>
</comment>